<evidence type="ECO:0000313" key="7">
    <source>
        <dbReference type="Proteomes" id="UP001595548"/>
    </source>
</evidence>
<comment type="caution">
    <text evidence="6">The sequence shown here is derived from an EMBL/GenBank/DDBJ whole genome shotgun (WGS) entry which is preliminary data.</text>
</comment>
<dbReference type="Proteomes" id="UP001595548">
    <property type="component" value="Unassembled WGS sequence"/>
</dbReference>
<dbReference type="Gene3D" id="1.10.1240.20">
    <property type="entry name" value="Lytic transglycosylase, superhelical linker domain"/>
    <property type="match status" value="1"/>
</dbReference>
<comment type="similarity">
    <text evidence="1">Belongs to the transglycosylase Slt family.</text>
</comment>
<evidence type="ECO:0000259" key="5">
    <source>
        <dbReference type="Pfam" id="PF14718"/>
    </source>
</evidence>
<dbReference type="Gene3D" id="1.25.20.10">
    <property type="entry name" value="Bacterial muramidases"/>
    <property type="match status" value="1"/>
</dbReference>
<dbReference type="EMBL" id="JBHRTL010000006">
    <property type="protein sequence ID" value="MFC3155332.1"/>
    <property type="molecule type" value="Genomic_DNA"/>
</dbReference>
<dbReference type="PANTHER" id="PTHR37423">
    <property type="entry name" value="SOLUBLE LYTIC MUREIN TRANSGLYCOSYLASE-RELATED"/>
    <property type="match status" value="1"/>
</dbReference>
<evidence type="ECO:0000256" key="3">
    <source>
        <dbReference type="SAM" id="SignalP"/>
    </source>
</evidence>
<dbReference type="InterPro" id="IPR037061">
    <property type="entry name" value="Lytic_TGlycoase_superhlx_L_sf"/>
</dbReference>
<evidence type="ECO:0000259" key="4">
    <source>
        <dbReference type="Pfam" id="PF01464"/>
    </source>
</evidence>
<dbReference type="InterPro" id="IPR012289">
    <property type="entry name" value="Lytic_TGlycosylase_superhlx_L"/>
</dbReference>
<organism evidence="6 7">
    <name type="scientific">Gilvimarinus japonicus</name>
    <dbReference type="NCBI Taxonomy" id="1796469"/>
    <lineage>
        <taxon>Bacteria</taxon>
        <taxon>Pseudomonadati</taxon>
        <taxon>Pseudomonadota</taxon>
        <taxon>Gammaproteobacteria</taxon>
        <taxon>Cellvibrionales</taxon>
        <taxon>Cellvibrionaceae</taxon>
        <taxon>Gilvimarinus</taxon>
    </lineage>
</organism>
<feature type="domain" description="Lytic transglycosylase superhelical linker" evidence="5">
    <location>
        <begin position="433"/>
        <end position="494"/>
    </location>
</feature>
<dbReference type="PANTHER" id="PTHR37423:SF5">
    <property type="entry name" value="SOLUBLE LYTIC MUREIN TRANSGLYCOSYLASE"/>
    <property type="match status" value="1"/>
</dbReference>
<keyword evidence="2 3" id="KW-0732">Signal</keyword>
<dbReference type="PROSITE" id="PS00922">
    <property type="entry name" value="TRANSGLYCOSYLASE"/>
    <property type="match status" value="1"/>
</dbReference>
<feature type="signal peptide" evidence="3">
    <location>
        <begin position="1"/>
        <end position="37"/>
    </location>
</feature>
<proteinExistence type="inferred from homology"/>
<reference evidence="7" key="1">
    <citation type="journal article" date="2019" name="Int. J. Syst. Evol. Microbiol.">
        <title>The Global Catalogue of Microorganisms (GCM) 10K type strain sequencing project: providing services to taxonomists for standard genome sequencing and annotation.</title>
        <authorList>
            <consortium name="The Broad Institute Genomics Platform"/>
            <consortium name="The Broad Institute Genome Sequencing Center for Infectious Disease"/>
            <person name="Wu L."/>
            <person name="Ma J."/>
        </authorList>
    </citation>
    <scope>NUCLEOTIDE SEQUENCE [LARGE SCALE GENOMIC DNA]</scope>
    <source>
        <strain evidence="7">KCTC 52141</strain>
    </source>
</reference>
<feature type="chain" id="PRO_5045297548" evidence="3">
    <location>
        <begin position="38"/>
        <end position="666"/>
    </location>
</feature>
<gene>
    <name evidence="6" type="ORF">ACFOEB_08980</name>
</gene>
<keyword evidence="7" id="KW-1185">Reference proteome</keyword>
<dbReference type="SUPFAM" id="SSF53955">
    <property type="entry name" value="Lysozyme-like"/>
    <property type="match status" value="1"/>
</dbReference>
<feature type="domain" description="Transglycosylase SLT" evidence="4">
    <location>
        <begin position="508"/>
        <end position="616"/>
    </location>
</feature>
<protein>
    <submittedName>
        <fullName evidence="6">Transglycosylase SLT domain-containing protein</fullName>
    </submittedName>
</protein>
<evidence type="ECO:0000256" key="1">
    <source>
        <dbReference type="ARBA" id="ARBA00007734"/>
    </source>
</evidence>
<dbReference type="CDD" id="cd13401">
    <property type="entry name" value="Slt70-like"/>
    <property type="match status" value="1"/>
</dbReference>
<dbReference type="InterPro" id="IPR008258">
    <property type="entry name" value="Transglycosylase_SLT_dom_1"/>
</dbReference>
<dbReference type="RefSeq" id="WP_382415985.1">
    <property type="nucleotide sequence ID" value="NZ_AP031500.1"/>
</dbReference>
<evidence type="ECO:0000256" key="2">
    <source>
        <dbReference type="ARBA" id="ARBA00022729"/>
    </source>
</evidence>
<sequence>MRFLRSGFTRYTGTLNTGRLAGAFALGMLLGCGYANAAPASIAAPPSIADKTEQRKLYNQAQNAIRSGRYTEYRELLAELEHYPLKPYLEYNYISRRLSRLPAEDIAAFQRDYPGSYLADKLNRRWVEKLALQGKWADVVDQYQADNATTELTCYYLRGRITEGDKTAYSDVAEVWNVGHSQPKACDPLFANWMKQGGMTDAIAWQRFVKAMDSRQRSLARYVTKLMSPDTKALAELYDEVDRNPRALNDMARFGKQSADMQQIILHGLQRLSLRDAELANELWHRYDAQQLFADNARLETQRYIAVRLLRQGHTAETEALIKATPALNSEDLVEWLVRDALRNLDWHRVNKWIAMLPPKARASERWRYWQARALENTGGASEQITTLYQLVSQTRSFYGFLSADRLKVPYELVDKPATVDAVTRDQVATIGGVQRARELFILGKALDARREWYHTTRKLDEPQIIAAGKLAESWGWHRNGIQAMIQIRYWDDLELRFPLAYQEHVNTTAKDLSVAPHLLFAIARQESAFTADARSSAGALGLMQLLPSTAKQTAHRSGMSFSTYDLLEPATNIALGGRYLNQLLDQFDGNRILAAAAYNAGPNRVKQWLSKSKSASLPYDVWIETIPYRETRGYVQNVLSYSVIYGYRLGEAKPFITASEAGSSL</sequence>
<dbReference type="InterPro" id="IPR008939">
    <property type="entry name" value="Lytic_TGlycosylase_superhlx_U"/>
</dbReference>
<name>A0ABV7HUJ3_9GAMM</name>
<dbReference type="InterPro" id="IPR023346">
    <property type="entry name" value="Lysozyme-like_dom_sf"/>
</dbReference>
<dbReference type="Pfam" id="PF01464">
    <property type="entry name" value="SLT"/>
    <property type="match status" value="1"/>
</dbReference>
<dbReference type="InterPro" id="IPR000189">
    <property type="entry name" value="Transglyc_AS"/>
</dbReference>
<dbReference type="PROSITE" id="PS51257">
    <property type="entry name" value="PROKAR_LIPOPROTEIN"/>
    <property type="match status" value="1"/>
</dbReference>
<dbReference type="SUPFAM" id="SSF48435">
    <property type="entry name" value="Bacterial muramidases"/>
    <property type="match status" value="1"/>
</dbReference>
<dbReference type="Pfam" id="PF14718">
    <property type="entry name" value="SLT_L"/>
    <property type="match status" value="1"/>
</dbReference>
<dbReference type="Gene3D" id="1.10.530.10">
    <property type="match status" value="1"/>
</dbReference>
<accession>A0ABV7HUJ3</accession>
<evidence type="ECO:0000313" key="6">
    <source>
        <dbReference type="EMBL" id="MFC3155332.1"/>
    </source>
</evidence>